<sequence length="300" mass="32163">MAQHKLFCVPGTWEAVAAAERLGRIEPGSEIGMLTGVTDLLDHTVFDVVYVNYPASFGPIPGGGEGVLAALGRPSYRASRDMGIAELIRLIRAHEGSFGILGYSQGGAVASLVGRELVSGSLRDRAGDCRWLHAFASPHRAPGRTFPLGNQLVGQGISGDPVVDTGAIDWFDYCLPGDSYGDADPSNTYLRLGYELAIDLSLVDPFTMIAGIADSLLSGRLRDAIAELGEDPLRMIHKVAVTAATVVTFLQGFPHDKYGVREIVPGLTALRHSANHLNFWGPRATVTEQLRPPVTALLYR</sequence>
<dbReference type="Proteomes" id="UP001139157">
    <property type="component" value="Unassembled WGS sequence"/>
</dbReference>
<comment type="caution">
    <text evidence="2">The sequence shown here is derived from an EMBL/GenBank/DDBJ whole genome shotgun (WGS) entry which is preliminary data.</text>
</comment>
<dbReference type="InterPro" id="IPR000675">
    <property type="entry name" value="Cutinase/axe"/>
</dbReference>
<evidence type="ECO:0000313" key="3">
    <source>
        <dbReference type="Proteomes" id="UP001139157"/>
    </source>
</evidence>
<dbReference type="Gene3D" id="3.40.50.1820">
    <property type="entry name" value="alpha/beta hydrolase"/>
    <property type="match status" value="1"/>
</dbReference>
<evidence type="ECO:0000256" key="1">
    <source>
        <dbReference type="ARBA" id="ARBA00022801"/>
    </source>
</evidence>
<dbReference type="EMBL" id="JAMRXG010000010">
    <property type="protein sequence ID" value="MCM6776317.1"/>
    <property type="molecule type" value="Genomic_DNA"/>
</dbReference>
<dbReference type="RefSeq" id="WP_251914628.1">
    <property type="nucleotide sequence ID" value="NZ_JAMRXG010000010.1"/>
</dbReference>
<dbReference type="GO" id="GO:0016787">
    <property type="term" value="F:hydrolase activity"/>
    <property type="evidence" value="ECO:0007669"/>
    <property type="project" value="UniProtKB-KW"/>
</dbReference>
<reference evidence="2" key="1">
    <citation type="submission" date="2022-06" db="EMBL/GenBank/DDBJ databases">
        <title>Novel species in genus nocardia.</title>
        <authorList>
            <person name="Li F."/>
        </authorList>
    </citation>
    <scope>NUCLEOTIDE SEQUENCE</scope>
    <source>
        <strain evidence="2">CDC141</strain>
    </source>
</reference>
<name>A0A9X2IXS1_9NOCA</name>
<keyword evidence="3" id="KW-1185">Reference proteome</keyword>
<proteinExistence type="predicted"/>
<keyword evidence="1" id="KW-0378">Hydrolase</keyword>
<evidence type="ECO:0000313" key="2">
    <source>
        <dbReference type="EMBL" id="MCM6776317.1"/>
    </source>
</evidence>
<protein>
    <submittedName>
        <fullName evidence="2">PE-PPE domain-containing protein</fullName>
    </submittedName>
</protein>
<accession>A0A9X2IXS1</accession>
<gene>
    <name evidence="2" type="ORF">NDR86_22790</name>
</gene>
<dbReference type="SMART" id="SM01110">
    <property type="entry name" value="Cutinase"/>
    <property type="match status" value="1"/>
</dbReference>
<dbReference type="InterPro" id="IPR029058">
    <property type="entry name" value="AB_hydrolase_fold"/>
</dbReference>
<organism evidence="2 3">
    <name type="scientific">Nocardia pulmonis</name>
    <dbReference type="NCBI Taxonomy" id="2951408"/>
    <lineage>
        <taxon>Bacteria</taxon>
        <taxon>Bacillati</taxon>
        <taxon>Actinomycetota</taxon>
        <taxon>Actinomycetes</taxon>
        <taxon>Mycobacteriales</taxon>
        <taxon>Nocardiaceae</taxon>
        <taxon>Nocardia</taxon>
    </lineage>
</organism>
<dbReference type="AlphaFoldDB" id="A0A9X2IXS1"/>
<dbReference type="SUPFAM" id="SSF53474">
    <property type="entry name" value="alpha/beta-Hydrolases"/>
    <property type="match status" value="1"/>
</dbReference>